<evidence type="ECO:0000256" key="2">
    <source>
        <dbReference type="ARBA" id="ARBA00007524"/>
    </source>
</evidence>
<dbReference type="InterPro" id="IPR038330">
    <property type="entry name" value="TspO/MBR-related_sf"/>
</dbReference>
<organism evidence="6 7">
    <name type="scientific">Streptomyces caeni</name>
    <dbReference type="NCBI Taxonomy" id="2307231"/>
    <lineage>
        <taxon>Bacteria</taxon>
        <taxon>Bacillati</taxon>
        <taxon>Actinomycetota</taxon>
        <taxon>Actinomycetes</taxon>
        <taxon>Kitasatosporales</taxon>
        <taxon>Streptomycetaceae</taxon>
        <taxon>Streptomyces</taxon>
    </lineage>
</organism>
<keyword evidence="4" id="KW-1133">Transmembrane helix</keyword>
<proteinExistence type="inferred from homology"/>
<dbReference type="Proteomes" id="UP001597261">
    <property type="component" value="Unassembled WGS sequence"/>
</dbReference>
<dbReference type="EMBL" id="JBHUDX010000030">
    <property type="protein sequence ID" value="MFD1659013.1"/>
    <property type="molecule type" value="Genomic_DNA"/>
</dbReference>
<dbReference type="Gene3D" id="1.20.1260.100">
    <property type="entry name" value="TspO/MBR protein"/>
    <property type="match status" value="1"/>
</dbReference>
<evidence type="ECO:0000313" key="7">
    <source>
        <dbReference type="Proteomes" id="UP001597261"/>
    </source>
</evidence>
<evidence type="ECO:0000256" key="1">
    <source>
        <dbReference type="ARBA" id="ARBA00004141"/>
    </source>
</evidence>
<comment type="similarity">
    <text evidence="2">Belongs to the TspO/BZRP family.</text>
</comment>
<comment type="caution">
    <text evidence="6">The sequence shown here is derived from an EMBL/GenBank/DDBJ whole genome shotgun (WGS) entry which is preliminary data.</text>
</comment>
<accession>A0ABW4IQ47</accession>
<dbReference type="Pfam" id="PF03073">
    <property type="entry name" value="TspO_MBR"/>
    <property type="match status" value="1"/>
</dbReference>
<dbReference type="CDD" id="cd15904">
    <property type="entry name" value="TSPO_MBR"/>
    <property type="match status" value="1"/>
</dbReference>
<dbReference type="InterPro" id="IPR004307">
    <property type="entry name" value="TspO_MBR"/>
</dbReference>
<reference evidence="7" key="1">
    <citation type="journal article" date="2019" name="Int. J. Syst. Evol. Microbiol.">
        <title>The Global Catalogue of Microorganisms (GCM) 10K type strain sequencing project: providing services to taxonomists for standard genome sequencing and annotation.</title>
        <authorList>
            <consortium name="The Broad Institute Genomics Platform"/>
            <consortium name="The Broad Institute Genome Sequencing Center for Infectious Disease"/>
            <person name="Wu L."/>
            <person name="Ma J."/>
        </authorList>
    </citation>
    <scope>NUCLEOTIDE SEQUENCE [LARGE SCALE GENOMIC DNA]</scope>
    <source>
        <strain evidence="7">CGMCC 1.12470</strain>
    </source>
</reference>
<keyword evidence="3" id="KW-0812">Transmembrane</keyword>
<comment type="subcellular location">
    <subcellularLocation>
        <location evidence="1">Membrane</location>
        <topology evidence="1">Multi-pass membrane protein</topology>
    </subcellularLocation>
</comment>
<keyword evidence="7" id="KW-1185">Reference proteome</keyword>
<keyword evidence="5" id="KW-0472">Membrane</keyword>
<sequence>MWTPLYASVAWAGGRAPARARGGQRRAVATGLAADLALNADWNRLFLGCRSPKAGVVGTLLLDISSAALIRRSVRAGTTAALALVPHAAWCGFATALNLSVARRNP</sequence>
<dbReference type="PANTHER" id="PTHR10057">
    <property type="entry name" value="PERIPHERAL-TYPE BENZODIAZEPINE RECEPTOR"/>
    <property type="match status" value="1"/>
</dbReference>
<dbReference type="PANTHER" id="PTHR10057:SF0">
    <property type="entry name" value="TRANSLOCATOR PROTEIN"/>
    <property type="match status" value="1"/>
</dbReference>
<name>A0ABW4IQ47_9ACTN</name>
<evidence type="ECO:0000256" key="4">
    <source>
        <dbReference type="ARBA" id="ARBA00022989"/>
    </source>
</evidence>
<evidence type="ECO:0000256" key="5">
    <source>
        <dbReference type="ARBA" id="ARBA00023136"/>
    </source>
</evidence>
<gene>
    <name evidence="6" type="ORF">ACFSL4_12530</name>
</gene>
<protein>
    <submittedName>
        <fullName evidence="6">TspO/MBR family protein</fullName>
    </submittedName>
</protein>
<dbReference type="RefSeq" id="WP_381081661.1">
    <property type="nucleotide sequence ID" value="NZ_JBHUDX010000030.1"/>
</dbReference>
<evidence type="ECO:0000256" key="3">
    <source>
        <dbReference type="ARBA" id="ARBA00022692"/>
    </source>
</evidence>
<evidence type="ECO:0000313" key="6">
    <source>
        <dbReference type="EMBL" id="MFD1659013.1"/>
    </source>
</evidence>